<dbReference type="SMART" id="SM00393">
    <property type="entry name" value="R3H"/>
    <property type="match status" value="1"/>
</dbReference>
<dbReference type="CDD" id="cd12253">
    <property type="entry name" value="RRM_PIN4_like"/>
    <property type="match status" value="1"/>
</dbReference>
<feature type="domain" description="R3H" evidence="5">
    <location>
        <begin position="339"/>
        <end position="403"/>
    </location>
</feature>
<dbReference type="PROSITE" id="PS50102">
    <property type="entry name" value="RRM"/>
    <property type="match status" value="1"/>
</dbReference>
<dbReference type="InterPro" id="IPR001374">
    <property type="entry name" value="R3H_dom"/>
</dbReference>
<organism evidence="6 7">
    <name type="scientific">Phyllosticta citriasiana</name>
    <dbReference type="NCBI Taxonomy" id="595635"/>
    <lineage>
        <taxon>Eukaryota</taxon>
        <taxon>Fungi</taxon>
        <taxon>Dikarya</taxon>
        <taxon>Ascomycota</taxon>
        <taxon>Pezizomycotina</taxon>
        <taxon>Dothideomycetes</taxon>
        <taxon>Dothideomycetes incertae sedis</taxon>
        <taxon>Botryosphaeriales</taxon>
        <taxon>Phyllostictaceae</taxon>
        <taxon>Phyllosticta</taxon>
    </lineage>
</organism>
<dbReference type="PANTHER" id="PTHR23003:SF17">
    <property type="entry name" value="RNA-BINDING PROTEIN PIN4"/>
    <property type="match status" value="1"/>
</dbReference>
<sequence>MTSHSHDMYYENPSSRSPGSHRHQPQTLHRQPSRQFDAYGQLNSTLYPQDEHQTRYDSSRYNDRLNATIHAGYTGYELGGAQGWNANAFAGNNGLAALNATTRMKPSSRARSALPSSWLDQQPPLPSVSNAFSGLGASSLGIGQHPGLGQNLPQGIAQGQMGRPDPYSSTDADEELIPTAIVIKNIPFAVKKEQLVQLMTDLRLPLPYAFNYHFDNGVFRGLAFANFTTPEETAAVIDTMNHFELQGRKLRVEYKKMLPLAERERIEREKRERRGQLEEQHRPMAASQLHSQPSLSSMSSHVQSAASPSPVNGRKPGELDVMSGPQWANNVGTEVDMNDPQHLQFYSQLLLFKEDPNREVLVFPSTLSPAQRRICHTIAHTMGLSHSSKGVGDSRQVHVYKYGDPNTSPPMPQMAPTSHPLDAQRRGLNRAATTDFSDVRDGFYGGTLGRQSSGLLGFPDSPGGGLTAAPNLRAAKSYADLRSYTPSPVPSTASFPATLSGNINRYQDYGHSSSSTNPSLTPTAMLSKEDNLLVNGLSNMNLGGGFGQSGSPRGLRPIGSHRSFSTNYENEQNRDRSQGLPTRQPRGPIPERGSGFSRGRQNGHHGRGSDELSSQSGVEIVVE</sequence>
<feature type="region of interest" description="Disordered" evidence="3">
    <location>
        <begin position="544"/>
        <end position="623"/>
    </location>
</feature>
<dbReference type="Gene3D" id="3.30.70.330">
    <property type="match status" value="1"/>
</dbReference>
<dbReference type="InterPro" id="IPR034186">
    <property type="entry name" value="PIN4-like_RRM"/>
</dbReference>
<evidence type="ECO:0000313" key="7">
    <source>
        <dbReference type="Proteomes" id="UP001363622"/>
    </source>
</evidence>
<dbReference type="PANTHER" id="PTHR23003">
    <property type="entry name" value="RNA RECOGNITION MOTIF RRM DOMAIN CONTAINING PROTEIN"/>
    <property type="match status" value="1"/>
</dbReference>
<evidence type="ECO:0000256" key="3">
    <source>
        <dbReference type="SAM" id="MobiDB-lite"/>
    </source>
</evidence>
<feature type="compositionally biased region" description="Basic and acidic residues" evidence="3">
    <location>
        <begin position="266"/>
        <end position="282"/>
    </location>
</feature>
<evidence type="ECO:0000259" key="5">
    <source>
        <dbReference type="PROSITE" id="PS51061"/>
    </source>
</evidence>
<dbReference type="InterPro" id="IPR012677">
    <property type="entry name" value="Nucleotide-bd_a/b_plait_sf"/>
</dbReference>
<feature type="region of interest" description="Disordered" evidence="3">
    <location>
        <begin position="266"/>
        <end position="327"/>
    </location>
</feature>
<evidence type="ECO:0000259" key="4">
    <source>
        <dbReference type="PROSITE" id="PS50102"/>
    </source>
</evidence>
<feature type="domain" description="RRM" evidence="4">
    <location>
        <begin position="179"/>
        <end position="257"/>
    </location>
</feature>
<reference evidence="6 7" key="1">
    <citation type="submission" date="2024-04" db="EMBL/GenBank/DDBJ databases">
        <title>Phyllosticta paracitricarpa is synonymous to the EU quarantine fungus P. citricarpa based on phylogenomic analyses.</title>
        <authorList>
            <consortium name="Lawrence Berkeley National Laboratory"/>
            <person name="Van Ingen-Buijs V.A."/>
            <person name="Van Westerhoven A.C."/>
            <person name="Haridas S."/>
            <person name="Skiadas P."/>
            <person name="Martin F."/>
            <person name="Groenewald J.Z."/>
            <person name="Crous P.W."/>
            <person name="Seidl M.F."/>
        </authorList>
    </citation>
    <scope>NUCLEOTIDE SEQUENCE [LARGE SCALE GENOMIC DNA]</scope>
    <source>
        <strain evidence="6 7">CBS 123371</strain>
    </source>
</reference>
<dbReference type="InterPro" id="IPR035979">
    <property type="entry name" value="RBD_domain_sf"/>
</dbReference>
<protein>
    <submittedName>
        <fullName evidence="6">R3H domain protein</fullName>
    </submittedName>
</protein>
<comment type="caution">
    <text evidence="6">The sequence shown here is derived from an EMBL/GenBank/DDBJ whole genome shotgun (WGS) entry which is preliminary data.</text>
</comment>
<dbReference type="InterPro" id="IPR034069">
    <property type="entry name" value="R3H_Cip2"/>
</dbReference>
<dbReference type="Gene3D" id="3.30.1370.50">
    <property type="entry name" value="R3H-like domain"/>
    <property type="match status" value="1"/>
</dbReference>
<accession>A0ABR1KZX9</accession>
<feature type="compositionally biased region" description="Low complexity" evidence="3">
    <location>
        <begin position="286"/>
        <end position="311"/>
    </location>
</feature>
<dbReference type="Pfam" id="PF01424">
    <property type="entry name" value="R3H"/>
    <property type="match status" value="1"/>
</dbReference>
<dbReference type="Proteomes" id="UP001363622">
    <property type="component" value="Unassembled WGS sequence"/>
</dbReference>
<dbReference type="SUPFAM" id="SSF82708">
    <property type="entry name" value="R3H domain"/>
    <property type="match status" value="1"/>
</dbReference>
<dbReference type="EMBL" id="JBBPHU010000001">
    <property type="protein sequence ID" value="KAK7524395.1"/>
    <property type="molecule type" value="Genomic_DNA"/>
</dbReference>
<proteinExistence type="predicted"/>
<dbReference type="InterPro" id="IPR036867">
    <property type="entry name" value="R3H_dom_sf"/>
</dbReference>
<dbReference type="SUPFAM" id="SSF54928">
    <property type="entry name" value="RNA-binding domain, RBD"/>
    <property type="match status" value="1"/>
</dbReference>
<keyword evidence="7" id="KW-1185">Reference proteome</keyword>
<dbReference type="CDD" id="cd02639">
    <property type="entry name" value="R3H_RRM"/>
    <property type="match status" value="1"/>
</dbReference>
<evidence type="ECO:0000313" key="6">
    <source>
        <dbReference type="EMBL" id="KAK7524395.1"/>
    </source>
</evidence>
<gene>
    <name evidence="6" type="ORF">IWZ03DRAFT_23980</name>
</gene>
<dbReference type="PROSITE" id="PS51061">
    <property type="entry name" value="R3H"/>
    <property type="match status" value="1"/>
</dbReference>
<keyword evidence="1 2" id="KW-0694">RNA-binding</keyword>
<evidence type="ECO:0000256" key="2">
    <source>
        <dbReference type="PROSITE-ProRule" id="PRU00176"/>
    </source>
</evidence>
<evidence type="ECO:0000256" key="1">
    <source>
        <dbReference type="ARBA" id="ARBA00022884"/>
    </source>
</evidence>
<name>A0ABR1KZX9_9PEZI</name>
<dbReference type="Pfam" id="PF00076">
    <property type="entry name" value="RRM_1"/>
    <property type="match status" value="1"/>
</dbReference>
<dbReference type="InterPro" id="IPR050374">
    <property type="entry name" value="RRT5_SRSF_SR"/>
</dbReference>
<dbReference type="InterPro" id="IPR000504">
    <property type="entry name" value="RRM_dom"/>
</dbReference>
<feature type="region of interest" description="Disordered" evidence="3">
    <location>
        <begin position="1"/>
        <end position="31"/>
    </location>
</feature>
<dbReference type="SMART" id="SM00360">
    <property type="entry name" value="RRM"/>
    <property type="match status" value="1"/>
</dbReference>